<dbReference type="PANTHER" id="PTHR32385">
    <property type="entry name" value="MANNOSYL PHOSPHORYLINOSITOL CERAMIDE SYNTHASE"/>
    <property type="match status" value="1"/>
</dbReference>
<comment type="caution">
    <text evidence="2">The sequence shown here is derived from an EMBL/GenBank/DDBJ whole genome shotgun (WGS) entry which is preliminary data.</text>
</comment>
<proteinExistence type="predicted"/>
<organism evidence="2 3">
    <name type="scientific">Halomonas heilongjiangensis</name>
    <dbReference type="NCBI Taxonomy" id="1387883"/>
    <lineage>
        <taxon>Bacteria</taxon>
        <taxon>Pseudomonadati</taxon>
        <taxon>Pseudomonadota</taxon>
        <taxon>Gammaproteobacteria</taxon>
        <taxon>Oceanospirillales</taxon>
        <taxon>Halomonadaceae</taxon>
        <taxon>Halomonas</taxon>
    </lineage>
</organism>
<keyword evidence="1 2" id="KW-0808">Transferase</keyword>
<dbReference type="Gene3D" id="3.90.550.20">
    <property type="match status" value="1"/>
</dbReference>
<evidence type="ECO:0000313" key="2">
    <source>
        <dbReference type="EMBL" id="PMR69937.1"/>
    </source>
</evidence>
<sequence>MKPLHRLLTTRLIKLIAHALKLSCYAFHFVFPDKRFTLPARAAPLIRSRRPTTIPRTIWQTNFTDRVTLPVYLNYLFNRLMAPGFEYRFMTTAARADFIAQYYPGEIFQHYSRLQIGAAQADFWRVLVLQAHGGVYLDIDAHLTWPLGRLLGSDRQSLFIRTKRGDLSNYFIASKPHTPQLDAVIRAINANIEENTLEGVFEMTGPGVFNRVLDMGSLGTVLYRYACTQGSFTNEHFQYIDKPQGKWNREQKRVAVVGENIAWPRRP</sequence>
<dbReference type="Pfam" id="PF04488">
    <property type="entry name" value="Gly_transf_sug"/>
    <property type="match status" value="1"/>
</dbReference>
<protein>
    <submittedName>
        <fullName evidence="2">Glycosyl transferase</fullName>
    </submittedName>
</protein>
<dbReference type="GO" id="GO:0016020">
    <property type="term" value="C:membrane"/>
    <property type="evidence" value="ECO:0007669"/>
    <property type="project" value="GOC"/>
</dbReference>
<gene>
    <name evidence="2" type="ORF">C1H66_08755</name>
</gene>
<evidence type="ECO:0000256" key="1">
    <source>
        <dbReference type="ARBA" id="ARBA00022679"/>
    </source>
</evidence>
<dbReference type="Proteomes" id="UP000235346">
    <property type="component" value="Unassembled WGS sequence"/>
</dbReference>
<dbReference type="InterPro" id="IPR051706">
    <property type="entry name" value="Glycosyltransferase_domain"/>
</dbReference>
<dbReference type="RefSeq" id="WP_102627507.1">
    <property type="nucleotide sequence ID" value="NZ_PDOH01000005.1"/>
</dbReference>
<dbReference type="PANTHER" id="PTHR32385:SF15">
    <property type="entry name" value="INOSITOL PHOSPHOCERAMIDE MANNOSYLTRANSFERASE 1"/>
    <property type="match status" value="1"/>
</dbReference>
<dbReference type="EMBL" id="PNRE01000037">
    <property type="protein sequence ID" value="PMR69937.1"/>
    <property type="molecule type" value="Genomic_DNA"/>
</dbReference>
<dbReference type="InterPro" id="IPR029044">
    <property type="entry name" value="Nucleotide-diphossugar_trans"/>
</dbReference>
<reference evidence="2 3" key="1">
    <citation type="submission" date="2018-01" db="EMBL/GenBank/DDBJ databases">
        <title>Halomonas endophytica sp. nov., isolated from storage liquid in the stems of Populus euphratica.</title>
        <authorList>
            <person name="Chen C."/>
        </authorList>
    </citation>
    <scope>NUCLEOTIDE SEQUENCE [LARGE SCALE GENOMIC DNA]</scope>
    <source>
        <strain evidence="2 3">DSM 26881</strain>
    </source>
</reference>
<accession>A0A2N7TP21</accession>
<dbReference type="GO" id="GO:0051999">
    <property type="term" value="P:mannosyl-inositol phosphorylceramide biosynthetic process"/>
    <property type="evidence" value="ECO:0007669"/>
    <property type="project" value="TreeGrafter"/>
</dbReference>
<dbReference type="OrthoDB" id="277808at2"/>
<name>A0A2N7TP21_9GAMM</name>
<evidence type="ECO:0000313" key="3">
    <source>
        <dbReference type="Proteomes" id="UP000235346"/>
    </source>
</evidence>
<dbReference type="GO" id="GO:0000030">
    <property type="term" value="F:mannosyltransferase activity"/>
    <property type="evidence" value="ECO:0007669"/>
    <property type="project" value="TreeGrafter"/>
</dbReference>
<dbReference type="SUPFAM" id="SSF53448">
    <property type="entry name" value="Nucleotide-diphospho-sugar transferases"/>
    <property type="match status" value="1"/>
</dbReference>
<dbReference type="AlphaFoldDB" id="A0A2N7TP21"/>
<keyword evidence="3" id="KW-1185">Reference proteome</keyword>
<dbReference type="InterPro" id="IPR007577">
    <property type="entry name" value="GlycoTrfase_DXD_sugar-bd_CS"/>
</dbReference>